<dbReference type="InterPro" id="IPR036291">
    <property type="entry name" value="NAD(P)-bd_dom_sf"/>
</dbReference>
<evidence type="ECO:0000256" key="3">
    <source>
        <dbReference type="ARBA" id="ARBA00023002"/>
    </source>
</evidence>
<comment type="caution">
    <text evidence="5">The sequence shown here is derived from an EMBL/GenBank/DDBJ whole genome shotgun (WGS) entry which is preliminary data.</text>
</comment>
<dbReference type="PRINTS" id="PR00080">
    <property type="entry name" value="SDRFAMILY"/>
</dbReference>
<proteinExistence type="inferred from homology"/>
<evidence type="ECO:0000256" key="4">
    <source>
        <dbReference type="RuleBase" id="RU000363"/>
    </source>
</evidence>
<sequence length="288" mass="31775">MIMINAEIIHYVINSYCTVSGPTGIGFACIRALCKKLKDDNAVYLTARNPELGKKAVADLEKEGLKPRFHQLDITDQRSVEALRDHVKKEHGGLDIVINNAGFAFRLDDKASAAEQAAVSCQVNYFGTARVFDVLSPILRPHSRVVNVSSMTAKGVLKRLDPELKKEFQNTSTRNEVDMLVKRYIELMASGEAEKYGFTTVSNYGFSKLGLCALTRVQNSDIQKDLNRPGINVYSVCPGYVATDMTSYKGPKTPDEGADTLIWLALQPQGTIMGSGEFFADRKVISLL</sequence>
<dbReference type="InterPro" id="IPR002347">
    <property type="entry name" value="SDR_fam"/>
</dbReference>
<dbReference type="PANTHER" id="PTHR43963">
    <property type="entry name" value="CARBONYL REDUCTASE 1-RELATED"/>
    <property type="match status" value="1"/>
</dbReference>
<dbReference type="SUPFAM" id="SSF51735">
    <property type="entry name" value="NAD(P)-binding Rossmann-fold domains"/>
    <property type="match status" value="1"/>
</dbReference>
<evidence type="ECO:0000313" key="6">
    <source>
        <dbReference type="Proteomes" id="UP000230750"/>
    </source>
</evidence>
<dbReference type="AlphaFoldDB" id="A0A2G8K5B8"/>
<dbReference type="EMBL" id="MRZV01000868">
    <property type="protein sequence ID" value="PIK43182.1"/>
    <property type="molecule type" value="Genomic_DNA"/>
</dbReference>
<organism evidence="5 6">
    <name type="scientific">Stichopus japonicus</name>
    <name type="common">Sea cucumber</name>
    <dbReference type="NCBI Taxonomy" id="307972"/>
    <lineage>
        <taxon>Eukaryota</taxon>
        <taxon>Metazoa</taxon>
        <taxon>Echinodermata</taxon>
        <taxon>Eleutherozoa</taxon>
        <taxon>Echinozoa</taxon>
        <taxon>Holothuroidea</taxon>
        <taxon>Aspidochirotacea</taxon>
        <taxon>Aspidochirotida</taxon>
        <taxon>Stichopodidae</taxon>
        <taxon>Apostichopus</taxon>
    </lineage>
</organism>
<dbReference type="PANTHER" id="PTHR43963:SF4">
    <property type="entry name" value="CARBONYL REDUCTASE (NADPH)"/>
    <property type="match status" value="1"/>
</dbReference>
<dbReference type="OrthoDB" id="7289984at2759"/>
<gene>
    <name evidence="5" type="ORF">BSL78_19967</name>
</gene>
<dbReference type="Gene3D" id="3.40.50.720">
    <property type="entry name" value="NAD(P)-binding Rossmann-like Domain"/>
    <property type="match status" value="1"/>
</dbReference>
<dbReference type="STRING" id="307972.A0A2G8K5B8"/>
<evidence type="ECO:0000256" key="1">
    <source>
        <dbReference type="ARBA" id="ARBA00006484"/>
    </source>
</evidence>
<evidence type="ECO:0000313" key="5">
    <source>
        <dbReference type="EMBL" id="PIK43182.1"/>
    </source>
</evidence>
<accession>A0A2G8K5B8</accession>
<dbReference type="GO" id="GO:0004090">
    <property type="term" value="F:carbonyl reductase (NADPH) activity"/>
    <property type="evidence" value="ECO:0007669"/>
    <property type="project" value="TreeGrafter"/>
</dbReference>
<comment type="similarity">
    <text evidence="1 4">Belongs to the short-chain dehydrogenases/reductases (SDR) family.</text>
</comment>
<dbReference type="PRINTS" id="PR00081">
    <property type="entry name" value="GDHRDH"/>
</dbReference>
<keyword evidence="3" id="KW-0560">Oxidoreductase</keyword>
<dbReference type="Pfam" id="PF00106">
    <property type="entry name" value="adh_short"/>
    <property type="match status" value="2"/>
</dbReference>
<dbReference type="Proteomes" id="UP000230750">
    <property type="component" value="Unassembled WGS sequence"/>
</dbReference>
<keyword evidence="2" id="KW-0521">NADP</keyword>
<evidence type="ECO:0000256" key="2">
    <source>
        <dbReference type="ARBA" id="ARBA00022857"/>
    </source>
</evidence>
<protein>
    <submittedName>
        <fullName evidence="5">Carbonyl reductase</fullName>
    </submittedName>
</protein>
<name>A0A2G8K5B8_STIJA</name>
<keyword evidence="6" id="KW-1185">Reference proteome</keyword>
<reference evidence="5 6" key="1">
    <citation type="journal article" date="2017" name="PLoS Biol.">
        <title>The sea cucumber genome provides insights into morphological evolution and visceral regeneration.</title>
        <authorList>
            <person name="Zhang X."/>
            <person name="Sun L."/>
            <person name="Yuan J."/>
            <person name="Sun Y."/>
            <person name="Gao Y."/>
            <person name="Zhang L."/>
            <person name="Li S."/>
            <person name="Dai H."/>
            <person name="Hamel J.F."/>
            <person name="Liu C."/>
            <person name="Yu Y."/>
            <person name="Liu S."/>
            <person name="Lin W."/>
            <person name="Guo K."/>
            <person name="Jin S."/>
            <person name="Xu P."/>
            <person name="Storey K.B."/>
            <person name="Huan P."/>
            <person name="Zhang T."/>
            <person name="Zhou Y."/>
            <person name="Zhang J."/>
            <person name="Lin C."/>
            <person name="Li X."/>
            <person name="Xing L."/>
            <person name="Huo D."/>
            <person name="Sun M."/>
            <person name="Wang L."/>
            <person name="Mercier A."/>
            <person name="Li F."/>
            <person name="Yang H."/>
            <person name="Xiang J."/>
        </authorList>
    </citation>
    <scope>NUCLEOTIDE SEQUENCE [LARGE SCALE GENOMIC DNA]</scope>
    <source>
        <strain evidence="5">Shaxun</strain>
        <tissue evidence="5">Muscle</tissue>
    </source>
</reference>